<dbReference type="SMART" id="SM00671">
    <property type="entry name" value="SEL1"/>
    <property type="match status" value="5"/>
</dbReference>
<evidence type="ECO:0000256" key="1">
    <source>
        <dbReference type="ARBA" id="ARBA00004496"/>
    </source>
</evidence>
<sequence>MESLKCLPRCIQNDFIDFLLTKTLTHITANKTVKNGKVVNKDLVEENLELLLKELFADSDEQCEFYLGQIYFEKEKYNEAWNYFRTSYEKFNDQRSKFQLGVMLYDNLVSKDVSGVLNPQARACQLFKEIMTLNTQVGSTVSDRNLVSSAAYNLGRAYYQGHGVCLSMEDALRCFLFAANNGDSEACVLAQTALGYLYSGPEIRDLQKAFQWHSDACANGSVESQAVLGVMYLYGIGVKVNLDDALFCLSEASSRGSLYAKANLIYFYYQRKMFTNVCYLAGRMVTCDNIVTSSSCIQAFQYRAMSMACFLYALCLKNGKGVQKDELLATELFSKSVEWDSSLAARYLNLVLAGELQA</sequence>
<gene>
    <name evidence="7" type="ORF">EWB00_000391</name>
</gene>
<dbReference type="Pfam" id="PF08238">
    <property type="entry name" value="Sel1"/>
    <property type="match status" value="4"/>
</dbReference>
<accession>A0A4Z2DJ23</accession>
<evidence type="ECO:0000256" key="5">
    <source>
        <dbReference type="ARBA" id="ARBA00037614"/>
    </source>
</evidence>
<dbReference type="AlphaFoldDB" id="A0A4Z2DJ23"/>
<dbReference type="Proteomes" id="UP000311919">
    <property type="component" value="Unassembled WGS sequence"/>
</dbReference>
<comment type="caution">
    <text evidence="7">The sequence shown here is derived from an EMBL/GenBank/DDBJ whole genome shotgun (WGS) entry which is preliminary data.</text>
</comment>
<dbReference type="EMBL" id="SKCS01000112">
    <property type="protein sequence ID" value="TNN16466.1"/>
    <property type="molecule type" value="Genomic_DNA"/>
</dbReference>
<comment type="function">
    <text evidence="5">May act as an adapter that regulates LRP2 function.</text>
</comment>
<keyword evidence="3" id="KW-0677">Repeat</keyword>
<keyword evidence="8" id="KW-1185">Reference proteome</keyword>
<dbReference type="STRING" id="6182.A0A4Z2DJ23"/>
<evidence type="ECO:0000313" key="7">
    <source>
        <dbReference type="EMBL" id="TNN16466.1"/>
    </source>
</evidence>
<dbReference type="OrthoDB" id="2384430at2759"/>
<organism evidence="7 8">
    <name type="scientific">Schistosoma japonicum</name>
    <name type="common">Blood fluke</name>
    <dbReference type="NCBI Taxonomy" id="6182"/>
    <lineage>
        <taxon>Eukaryota</taxon>
        <taxon>Metazoa</taxon>
        <taxon>Spiralia</taxon>
        <taxon>Lophotrochozoa</taxon>
        <taxon>Platyhelminthes</taxon>
        <taxon>Trematoda</taxon>
        <taxon>Digenea</taxon>
        <taxon>Strigeidida</taxon>
        <taxon>Schistosomatoidea</taxon>
        <taxon>Schistosomatidae</taxon>
        <taxon>Schistosoma</taxon>
    </lineage>
</organism>
<keyword evidence="4" id="KW-0802">TPR repeat</keyword>
<dbReference type="PANTHER" id="PTHR44554:SF1">
    <property type="entry name" value="LRP2-BINDING PROTEIN"/>
    <property type="match status" value="1"/>
</dbReference>
<evidence type="ECO:0000256" key="2">
    <source>
        <dbReference type="ARBA" id="ARBA00022490"/>
    </source>
</evidence>
<dbReference type="Gene3D" id="1.25.40.10">
    <property type="entry name" value="Tetratricopeptide repeat domain"/>
    <property type="match status" value="1"/>
</dbReference>
<keyword evidence="2" id="KW-0963">Cytoplasm</keyword>
<dbReference type="InterPro" id="IPR052323">
    <property type="entry name" value="LRP2-binding"/>
</dbReference>
<reference evidence="7 8" key="1">
    <citation type="submission" date="2019-03" db="EMBL/GenBank/DDBJ databases">
        <title>An improved genome assembly of the fluke Schistosoma japonicum.</title>
        <authorList>
            <person name="Hu W."/>
            <person name="Luo F."/>
            <person name="Yin M."/>
            <person name="Mo X."/>
            <person name="Sun C."/>
            <person name="Wu Q."/>
            <person name="Zhu B."/>
            <person name="Xiang M."/>
            <person name="Wang J."/>
            <person name="Wang Y."/>
            <person name="Zhang T."/>
            <person name="Xu B."/>
            <person name="Zheng H."/>
            <person name="Feng Z."/>
        </authorList>
    </citation>
    <scope>NUCLEOTIDE SEQUENCE [LARGE SCALE GENOMIC DNA]</scope>
    <source>
        <strain evidence="7">HuSjv2</strain>
        <tissue evidence="7">Worms</tissue>
    </source>
</reference>
<dbReference type="PANTHER" id="PTHR44554">
    <property type="entry name" value="LRP2-BINDING PROTEIN"/>
    <property type="match status" value="1"/>
</dbReference>
<protein>
    <recommendedName>
        <fullName evidence="6">LRP2-binding protein</fullName>
    </recommendedName>
</protein>
<dbReference type="GO" id="GO:0005737">
    <property type="term" value="C:cytoplasm"/>
    <property type="evidence" value="ECO:0007669"/>
    <property type="project" value="UniProtKB-SubCell"/>
</dbReference>
<comment type="subcellular location">
    <subcellularLocation>
        <location evidence="1">Cytoplasm</location>
    </subcellularLocation>
</comment>
<dbReference type="InterPro" id="IPR006597">
    <property type="entry name" value="Sel1-like"/>
</dbReference>
<dbReference type="SUPFAM" id="SSF81901">
    <property type="entry name" value="HCP-like"/>
    <property type="match status" value="1"/>
</dbReference>
<proteinExistence type="predicted"/>
<evidence type="ECO:0000313" key="8">
    <source>
        <dbReference type="Proteomes" id="UP000311919"/>
    </source>
</evidence>
<evidence type="ECO:0000256" key="4">
    <source>
        <dbReference type="ARBA" id="ARBA00022803"/>
    </source>
</evidence>
<dbReference type="InterPro" id="IPR011990">
    <property type="entry name" value="TPR-like_helical_dom_sf"/>
</dbReference>
<evidence type="ECO:0000256" key="3">
    <source>
        <dbReference type="ARBA" id="ARBA00022737"/>
    </source>
</evidence>
<evidence type="ECO:0000256" key="6">
    <source>
        <dbReference type="ARBA" id="ARBA00039954"/>
    </source>
</evidence>
<name>A0A4Z2DJ23_SCHJA</name>